<accession>A0A0M0K1J9</accession>
<dbReference type="PANTHER" id="PTHR24349">
    <property type="entry name" value="SERINE/THREONINE-PROTEIN KINASE"/>
    <property type="match status" value="1"/>
</dbReference>
<evidence type="ECO:0000256" key="1">
    <source>
        <dbReference type="ARBA" id="ARBA00022527"/>
    </source>
</evidence>
<gene>
    <name evidence="7" type="ORF">Ctob_006417</name>
</gene>
<organism evidence="7 8">
    <name type="scientific">Chrysochromulina tobinii</name>
    <dbReference type="NCBI Taxonomy" id="1460289"/>
    <lineage>
        <taxon>Eukaryota</taxon>
        <taxon>Haptista</taxon>
        <taxon>Haptophyta</taxon>
        <taxon>Prymnesiophyceae</taxon>
        <taxon>Prymnesiales</taxon>
        <taxon>Chrysochromulinaceae</taxon>
        <taxon>Chrysochromulina</taxon>
    </lineage>
</organism>
<dbReference type="InterPro" id="IPR000719">
    <property type="entry name" value="Prot_kinase_dom"/>
</dbReference>
<evidence type="ECO:0000256" key="5">
    <source>
        <dbReference type="ARBA" id="ARBA00022840"/>
    </source>
</evidence>
<evidence type="ECO:0000313" key="7">
    <source>
        <dbReference type="EMBL" id="KOO32689.1"/>
    </source>
</evidence>
<dbReference type="Proteomes" id="UP000037460">
    <property type="component" value="Unassembled WGS sequence"/>
</dbReference>
<dbReference type="SMART" id="SM00220">
    <property type="entry name" value="S_TKc"/>
    <property type="match status" value="1"/>
</dbReference>
<dbReference type="OrthoDB" id="10252171at2759"/>
<evidence type="ECO:0000313" key="8">
    <source>
        <dbReference type="Proteomes" id="UP000037460"/>
    </source>
</evidence>
<protein>
    <submittedName>
        <fullName evidence="7">Serine threonine-protein kinase chk2</fullName>
    </submittedName>
</protein>
<keyword evidence="8" id="KW-1185">Reference proteome</keyword>
<dbReference type="InterPro" id="IPR011009">
    <property type="entry name" value="Kinase-like_dom_sf"/>
</dbReference>
<dbReference type="AlphaFoldDB" id="A0A0M0K1J9"/>
<evidence type="ECO:0000256" key="4">
    <source>
        <dbReference type="ARBA" id="ARBA00022777"/>
    </source>
</evidence>
<keyword evidence="1" id="KW-0723">Serine/threonine-protein kinase</keyword>
<keyword evidence="3" id="KW-0547">Nucleotide-binding</keyword>
<keyword evidence="4 7" id="KW-0418">Kinase</keyword>
<reference evidence="8" key="1">
    <citation type="journal article" date="2015" name="PLoS Genet.">
        <title>Genome Sequence and Transcriptome Analyses of Chrysochromulina tobin: Metabolic Tools for Enhanced Algal Fitness in the Prominent Order Prymnesiales (Haptophyceae).</title>
        <authorList>
            <person name="Hovde B.T."/>
            <person name="Deodato C.R."/>
            <person name="Hunsperger H.M."/>
            <person name="Ryken S.A."/>
            <person name="Yost W."/>
            <person name="Jha R.K."/>
            <person name="Patterson J."/>
            <person name="Monnat R.J. Jr."/>
            <person name="Barlow S.B."/>
            <person name="Starkenburg S.R."/>
            <person name="Cattolico R.A."/>
        </authorList>
    </citation>
    <scope>NUCLEOTIDE SEQUENCE</scope>
    <source>
        <strain evidence="8">CCMP291</strain>
    </source>
</reference>
<proteinExistence type="predicted"/>
<evidence type="ECO:0000256" key="2">
    <source>
        <dbReference type="ARBA" id="ARBA00022679"/>
    </source>
</evidence>
<keyword evidence="2" id="KW-0808">Transferase</keyword>
<dbReference type="InterPro" id="IPR050205">
    <property type="entry name" value="CDPK_Ser/Thr_kinases"/>
</dbReference>
<dbReference type="Pfam" id="PF00069">
    <property type="entry name" value="Pkinase"/>
    <property type="match status" value="1"/>
</dbReference>
<dbReference type="EMBL" id="JWZX01001704">
    <property type="protein sequence ID" value="KOO32689.1"/>
    <property type="molecule type" value="Genomic_DNA"/>
</dbReference>
<dbReference type="SUPFAM" id="SSF56112">
    <property type="entry name" value="Protein kinase-like (PK-like)"/>
    <property type="match status" value="1"/>
</dbReference>
<sequence length="363" mass="40161">MAAPKAAYTSPESLRALADIALKSDEGLKEFYDVKEGIEGAQMGGRHAIERRTGVSYALNRVEVCDLHPRKCAELATAILAQRRIMDHPHDDAEVLSARLACVHQVLQAPDSFYLAVQLAPTEGVIADDLLTMIEKRSRLPEPVARSIFVRLVLATKRAHDCGVVLRNLKPETVQVCMREAGGEYEVVVADLHCAAMVDPDDLETPSLTGLHGTPEYCAPEVSIWFWHETDPPRLPEPPPAYGAKADLWSLGICLHVMLCGCFPFSTLDADSSTSLDEEALLRRINEADFSFEDPGWQRISDDAKDLIQQLLQRDPADRPFIEDVLQHPFCTEALQEVMTRQRSHSGPLGDLAESALAMLDED</sequence>
<dbReference type="GO" id="GO:0004674">
    <property type="term" value="F:protein serine/threonine kinase activity"/>
    <property type="evidence" value="ECO:0007669"/>
    <property type="project" value="UniProtKB-KW"/>
</dbReference>
<name>A0A0M0K1J9_9EUKA</name>
<feature type="domain" description="Protein kinase" evidence="6">
    <location>
        <begin position="28"/>
        <end position="331"/>
    </location>
</feature>
<dbReference type="Gene3D" id="1.10.510.10">
    <property type="entry name" value="Transferase(Phosphotransferase) domain 1"/>
    <property type="match status" value="1"/>
</dbReference>
<dbReference type="PROSITE" id="PS50011">
    <property type="entry name" value="PROTEIN_KINASE_DOM"/>
    <property type="match status" value="1"/>
</dbReference>
<dbReference type="GO" id="GO:0005524">
    <property type="term" value="F:ATP binding"/>
    <property type="evidence" value="ECO:0007669"/>
    <property type="project" value="UniProtKB-KW"/>
</dbReference>
<keyword evidence="5" id="KW-0067">ATP-binding</keyword>
<evidence type="ECO:0000259" key="6">
    <source>
        <dbReference type="PROSITE" id="PS50011"/>
    </source>
</evidence>
<evidence type="ECO:0000256" key="3">
    <source>
        <dbReference type="ARBA" id="ARBA00022741"/>
    </source>
</evidence>
<comment type="caution">
    <text evidence="7">The sequence shown here is derived from an EMBL/GenBank/DDBJ whole genome shotgun (WGS) entry which is preliminary data.</text>
</comment>